<gene>
    <name evidence="2" type="ORF">P154DRAFT_423645</name>
</gene>
<evidence type="ECO:0000313" key="3">
    <source>
        <dbReference type="Proteomes" id="UP000799779"/>
    </source>
</evidence>
<protein>
    <submittedName>
        <fullName evidence="2">Uncharacterized protein</fullName>
    </submittedName>
</protein>
<sequence>MPAQTPSPHRFLSRPSTSTQKPKPKPPSNLRHGFTAPPTHHTVTPRQAPIEPSETQRVTPARRFVIAPVARKSSSIHDGTSSQREEEDGVVGVVGMGGQQQTPMPKSSRRKFDRIERIQGGGHESHEGGEEDENADAELLFTPPKPKRRRLSSSPGPPQTSLAAPSTTTSASISTYRFIHPSHTTPKLPSTSTASTTSSSTPLPTRPHFLLPPSPTSKPATHPLPETFSPSRKGQKYVPGGLASTLQSWIVEVGSMAQMHGSGGVAWGRDREEGVRMRVRVLGVDGRASAKNGEKEGNEVECFAGGVVFVEGKVDMDRGMFDGSRGQGRGNGEVGVMLAGAGGARGSGGVKIREGSVVGIRAPTWDVEMMGDIWVVGVDWLVLS</sequence>
<evidence type="ECO:0000313" key="2">
    <source>
        <dbReference type="EMBL" id="KAF2005956.1"/>
    </source>
</evidence>
<feature type="compositionally biased region" description="Low complexity" evidence="1">
    <location>
        <begin position="159"/>
        <end position="175"/>
    </location>
</feature>
<dbReference type="OrthoDB" id="5389296at2759"/>
<dbReference type="AlphaFoldDB" id="A0A6A5X2N4"/>
<feature type="compositionally biased region" description="Basic and acidic residues" evidence="1">
    <location>
        <begin position="113"/>
        <end position="128"/>
    </location>
</feature>
<evidence type="ECO:0000256" key="1">
    <source>
        <dbReference type="SAM" id="MobiDB-lite"/>
    </source>
</evidence>
<reference evidence="2" key="1">
    <citation type="journal article" date="2020" name="Stud. Mycol.">
        <title>101 Dothideomycetes genomes: a test case for predicting lifestyles and emergence of pathogens.</title>
        <authorList>
            <person name="Haridas S."/>
            <person name="Albert R."/>
            <person name="Binder M."/>
            <person name="Bloem J."/>
            <person name="Labutti K."/>
            <person name="Salamov A."/>
            <person name="Andreopoulos B."/>
            <person name="Baker S."/>
            <person name="Barry K."/>
            <person name="Bills G."/>
            <person name="Bluhm B."/>
            <person name="Cannon C."/>
            <person name="Castanera R."/>
            <person name="Culley D."/>
            <person name="Daum C."/>
            <person name="Ezra D."/>
            <person name="Gonzalez J."/>
            <person name="Henrissat B."/>
            <person name="Kuo A."/>
            <person name="Liang C."/>
            <person name="Lipzen A."/>
            <person name="Lutzoni F."/>
            <person name="Magnuson J."/>
            <person name="Mondo S."/>
            <person name="Nolan M."/>
            <person name="Ohm R."/>
            <person name="Pangilinan J."/>
            <person name="Park H.-J."/>
            <person name="Ramirez L."/>
            <person name="Alfaro M."/>
            <person name="Sun H."/>
            <person name="Tritt A."/>
            <person name="Yoshinaga Y."/>
            <person name="Zwiers L.-H."/>
            <person name="Turgeon B."/>
            <person name="Goodwin S."/>
            <person name="Spatafora J."/>
            <person name="Crous P."/>
            <person name="Grigoriev I."/>
        </authorList>
    </citation>
    <scope>NUCLEOTIDE SEQUENCE</scope>
    <source>
        <strain evidence="2">CBS 123094</strain>
    </source>
</reference>
<feature type="region of interest" description="Disordered" evidence="1">
    <location>
        <begin position="1"/>
        <end position="235"/>
    </location>
</feature>
<organism evidence="2 3">
    <name type="scientific">Amniculicola lignicola CBS 123094</name>
    <dbReference type="NCBI Taxonomy" id="1392246"/>
    <lineage>
        <taxon>Eukaryota</taxon>
        <taxon>Fungi</taxon>
        <taxon>Dikarya</taxon>
        <taxon>Ascomycota</taxon>
        <taxon>Pezizomycotina</taxon>
        <taxon>Dothideomycetes</taxon>
        <taxon>Pleosporomycetidae</taxon>
        <taxon>Pleosporales</taxon>
        <taxon>Amniculicolaceae</taxon>
        <taxon>Amniculicola</taxon>
    </lineage>
</organism>
<accession>A0A6A5X2N4</accession>
<dbReference type="Proteomes" id="UP000799779">
    <property type="component" value="Unassembled WGS sequence"/>
</dbReference>
<keyword evidence="3" id="KW-1185">Reference proteome</keyword>
<proteinExistence type="predicted"/>
<feature type="compositionally biased region" description="Low complexity" evidence="1">
    <location>
        <begin position="184"/>
        <end position="203"/>
    </location>
</feature>
<name>A0A6A5X2N4_9PLEO</name>
<feature type="compositionally biased region" description="Polar residues" evidence="1">
    <location>
        <begin position="72"/>
        <end position="82"/>
    </location>
</feature>
<dbReference type="EMBL" id="ML977561">
    <property type="protein sequence ID" value="KAF2005956.1"/>
    <property type="molecule type" value="Genomic_DNA"/>
</dbReference>